<evidence type="ECO:0000259" key="8">
    <source>
        <dbReference type="Pfam" id="PF00171"/>
    </source>
</evidence>
<reference evidence="9 10" key="1">
    <citation type="submission" date="2019-03" db="EMBL/GenBank/DDBJ databases">
        <title>Genomic Encyclopedia of Type Strains, Phase IV (KMG-IV): sequencing the most valuable type-strain genomes for metagenomic binning, comparative biology and taxonomic classification.</title>
        <authorList>
            <person name="Goeker M."/>
        </authorList>
    </citation>
    <scope>NUCLEOTIDE SEQUENCE [LARGE SCALE GENOMIC DNA]</scope>
    <source>
        <strain evidence="9 10">DSM 1837</strain>
    </source>
</reference>
<comment type="caution">
    <text evidence="9">The sequence shown here is derived from an EMBL/GenBank/DDBJ whole genome shotgun (WGS) entry which is preliminary data.</text>
</comment>
<keyword evidence="2 4" id="KW-0560">Oxidoreductase</keyword>
<evidence type="ECO:0000256" key="7">
    <source>
        <dbReference type="RuleBase" id="RU003345"/>
    </source>
</evidence>
<dbReference type="GO" id="GO:0005737">
    <property type="term" value="C:cytoplasm"/>
    <property type="evidence" value="ECO:0007669"/>
    <property type="project" value="TreeGrafter"/>
</dbReference>
<dbReference type="InterPro" id="IPR029510">
    <property type="entry name" value="Ald_DH_CS_GLU"/>
</dbReference>
<proteinExistence type="inferred from homology"/>
<dbReference type="GO" id="GO:0006081">
    <property type="term" value="P:aldehyde metabolic process"/>
    <property type="evidence" value="ECO:0007669"/>
    <property type="project" value="InterPro"/>
</dbReference>
<dbReference type="Proteomes" id="UP000295182">
    <property type="component" value="Unassembled WGS sequence"/>
</dbReference>
<dbReference type="Gene3D" id="3.40.605.10">
    <property type="entry name" value="Aldehyde Dehydrogenase, Chain A, domain 1"/>
    <property type="match status" value="1"/>
</dbReference>
<dbReference type="CDD" id="cd07133">
    <property type="entry name" value="ALDH_CALDH_CalB"/>
    <property type="match status" value="1"/>
</dbReference>
<dbReference type="AlphaFoldDB" id="A0A4R2MXK3"/>
<dbReference type="PROSITE" id="PS00687">
    <property type="entry name" value="ALDEHYDE_DEHYDR_GLU"/>
    <property type="match status" value="1"/>
</dbReference>
<dbReference type="InterPro" id="IPR016163">
    <property type="entry name" value="Ald_DH_C"/>
</dbReference>
<feature type="active site" evidence="5 6">
    <location>
        <position position="221"/>
    </location>
</feature>
<keyword evidence="3" id="KW-0520">NAD</keyword>
<accession>A0A4R2MXK3</accession>
<dbReference type="InterPro" id="IPR012394">
    <property type="entry name" value="Aldehyde_DH_NAD(P)"/>
</dbReference>
<dbReference type="PANTHER" id="PTHR43570">
    <property type="entry name" value="ALDEHYDE DEHYDROGENASE"/>
    <property type="match status" value="1"/>
</dbReference>
<evidence type="ECO:0000313" key="9">
    <source>
        <dbReference type="EMBL" id="TCP12533.1"/>
    </source>
</evidence>
<name>A0A4R2MXK3_9BURK</name>
<evidence type="ECO:0000256" key="2">
    <source>
        <dbReference type="ARBA" id="ARBA00023002"/>
    </source>
</evidence>
<evidence type="ECO:0000313" key="10">
    <source>
        <dbReference type="Proteomes" id="UP000295182"/>
    </source>
</evidence>
<dbReference type="GO" id="GO:0004029">
    <property type="term" value="F:aldehyde dehydrogenase (NAD+) activity"/>
    <property type="evidence" value="ECO:0007669"/>
    <property type="project" value="TreeGrafter"/>
</dbReference>
<dbReference type="RefSeq" id="WP_119014564.1">
    <property type="nucleotide sequence ID" value="NZ_QXNC01000041.1"/>
</dbReference>
<organism evidence="9 10">
    <name type="scientific">Simplicispira metamorpha</name>
    <dbReference type="NCBI Taxonomy" id="80881"/>
    <lineage>
        <taxon>Bacteria</taxon>
        <taxon>Pseudomonadati</taxon>
        <taxon>Pseudomonadota</taxon>
        <taxon>Betaproteobacteria</taxon>
        <taxon>Burkholderiales</taxon>
        <taxon>Comamonadaceae</taxon>
        <taxon>Simplicispira</taxon>
    </lineage>
</organism>
<dbReference type="InterPro" id="IPR016161">
    <property type="entry name" value="Ald_DH/histidinol_DH"/>
</dbReference>
<protein>
    <recommendedName>
        <fullName evidence="4">Aldehyde dehydrogenase</fullName>
    </recommendedName>
</protein>
<evidence type="ECO:0000256" key="6">
    <source>
        <dbReference type="PROSITE-ProRule" id="PRU10007"/>
    </source>
</evidence>
<dbReference type="SUPFAM" id="SSF53720">
    <property type="entry name" value="ALDH-like"/>
    <property type="match status" value="1"/>
</dbReference>
<dbReference type="PIRSF" id="PIRSF036492">
    <property type="entry name" value="ALDH"/>
    <property type="match status" value="1"/>
</dbReference>
<evidence type="ECO:0000256" key="5">
    <source>
        <dbReference type="PIRSR" id="PIRSR036492-1"/>
    </source>
</evidence>
<feature type="active site" evidence="5">
    <location>
        <position position="255"/>
    </location>
</feature>
<sequence length="479" mass="50620">MTTSLAPCSTPTAALLAAQQAAFRAEGPVSAATRQARLQRAIDMLVQHCDALCQAMGEDFGGRAAVFSMMNDVAGSLGSLKHARDHLTEWMPDQPRPSVSPFDNFGATAWVKYQPKGVVGIIGTWNAPVFTLLSPLASVFAAGNRAVLKPSEIAPRTAEALARAVAEFFAPEELAVVTGGPDVAADFSRQPWNHLVFTGSTAVGKRIMQAAAEHLVPVTLELGGKSPVLVGQSADIANAAERIAVGKGLNSGQLCVAPDTVWVHETQADALVGALQSAYAGLFPTIAGNPDVTPVVNAQHFARVESYVADAGARGARVLMAGDWPSAEGAAQRRMPLRIVVNPPADSEIAQHEIFGPALVLRTYRAISDAVAELNAGERPLALYYFGSDATEQQWVLDHTLSGGVSVNDVVMHPALHDAPFGGVGASGMGHYHGHEGFLEFSHARSIYSAGSHDPRREWGMLPPYTEQFAQMVRGAITP</sequence>
<dbReference type="OrthoDB" id="6187633at2"/>
<dbReference type="Pfam" id="PF00171">
    <property type="entry name" value="Aldedh"/>
    <property type="match status" value="1"/>
</dbReference>
<evidence type="ECO:0000256" key="4">
    <source>
        <dbReference type="PIRNR" id="PIRNR036492"/>
    </source>
</evidence>
<feature type="domain" description="Aldehyde dehydrogenase" evidence="8">
    <location>
        <begin position="14"/>
        <end position="446"/>
    </location>
</feature>
<dbReference type="InterPro" id="IPR015590">
    <property type="entry name" value="Aldehyde_DH_dom"/>
</dbReference>
<dbReference type="Gene3D" id="3.40.309.10">
    <property type="entry name" value="Aldehyde Dehydrogenase, Chain A, domain 2"/>
    <property type="match status" value="1"/>
</dbReference>
<evidence type="ECO:0000256" key="1">
    <source>
        <dbReference type="ARBA" id="ARBA00009986"/>
    </source>
</evidence>
<dbReference type="InterPro" id="IPR016162">
    <property type="entry name" value="Ald_DH_N"/>
</dbReference>
<dbReference type="EMBL" id="SLXH01000037">
    <property type="protein sequence ID" value="TCP12533.1"/>
    <property type="molecule type" value="Genomic_DNA"/>
</dbReference>
<comment type="similarity">
    <text evidence="1 4 7">Belongs to the aldehyde dehydrogenase family.</text>
</comment>
<dbReference type="PANTHER" id="PTHR43570:SF20">
    <property type="entry name" value="ALDEHYDE DEHYDROGENASE ALDX-RELATED"/>
    <property type="match status" value="1"/>
</dbReference>
<keyword evidence="10" id="KW-1185">Reference proteome</keyword>
<gene>
    <name evidence="9" type="ORF">EV674_1376</name>
</gene>
<evidence type="ECO:0000256" key="3">
    <source>
        <dbReference type="ARBA" id="ARBA00023027"/>
    </source>
</evidence>